<feature type="compositionally biased region" description="Basic and acidic residues" evidence="1">
    <location>
        <begin position="322"/>
        <end position="333"/>
    </location>
</feature>
<gene>
    <name evidence="2" type="ORF">N5J23_15040</name>
</gene>
<sequence length="452" mass="50585">MKNADQSSPLKPVFAALSRHSDLVEIALREPVGMDGDAAVSDPGIRSLREFNVLRSAGERGYRLHSKLRDFANDVLQIHPAYQSLTSIGQLVEQIPMVWRELDDLRSASDYQQADEAIAQIEQDAFDISDLVERNLRLLGLLLSTRFGNVSSLAAKASQNRYYQRQSELMANDLTRLSRAVEKVEGEARERGLQSLAAMLRNTIQAQLPRWTQTLSQHQSQIRRDIFSLREIERKNVLLARTAMLLRQNPGWRGIEEPKLDDEIAPFFMSKPFVGAPLAPIRMHMDPHDEDRSMKDLMRDEVRSLPKLTATPTPAKKPAPIKRADPKEPRAAPEKPAMQALARLAAAAIRNAKEGNKPLSVMDWRIGDTFARGMAPALWLAFTASALRPYKFRVVRVADPAAQGERFSHTFSDALVMPTPDAIALFVRTLGRQLREPKPQGKPAADQATTVP</sequence>
<accession>A0AA42W635</accession>
<dbReference type="RefSeq" id="WP_279852028.1">
    <property type="nucleotide sequence ID" value="NZ_JAOCIA010000037.1"/>
</dbReference>
<feature type="compositionally biased region" description="Low complexity" evidence="1">
    <location>
        <begin position="305"/>
        <end position="318"/>
    </location>
</feature>
<name>A0AA42W635_9BURK</name>
<reference evidence="2" key="1">
    <citation type="submission" date="2022-09" db="EMBL/GenBank/DDBJ databases">
        <title>Intensive care unit water sources are persistently colonized with multi-drug resistant bacteria and are the site of extensive horizontal gene transfer of antibiotic resistance genes.</title>
        <authorList>
            <person name="Diorio-Toth L."/>
        </authorList>
    </citation>
    <scope>NUCLEOTIDE SEQUENCE</scope>
    <source>
        <strain evidence="2">GD03686</strain>
    </source>
</reference>
<organism evidence="2 3">
    <name type="scientific">Comamonas aquatica</name>
    <dbReference type="NCBI Taxonomy" id="225991"/>
    <lineage>
        <taxon>Bacteria</taxon>
        <taxon>Pseudomonadati</taxon>
        <taxon>Pseudomonadota</taxon>
        <taxon>Betaproteobacteria</taxon>
        <taxon>Burkholderiales</taxon>
        <taxon>Comamonadaceae</taxon>
        <taxon>Comamonas</taxon>
    </lineage>
</organism>
<dbReference type="Proteomes" id="UP001161294">
    <property type="component" value="Unassembled WGS sequence"/>
</dbReference>
<dbReference type="AlphaFoldDB" id="A0AA42W635"/>
<evidence type="ECO:0000313" key="3">
    <source>
        <dbReference type="Proteomes" id="UP001161294"/>
    </source>
</evidence>
<protein>
    <submittedName>
        <fullName evidence="2">Uncharacterized protein</fullName>
    </submittedName>
</protein>
<comment type="caution">
    <text evidence="2">The sequence shown here is derived from an EMBL/GenBank/DDBJ whole genome shotgun (WGS) entry which is preliminary data.</text>
</comment>
<proteinExistence type="predicted"/>
<feature type="region of interest" description="Disordered" evidence="1">
    <location>
        <begin position="304"/>
        <end position="333"/>
    </location>
</feature>
<dbReference type="EMBL" id="JAOCJW010000035">
    <property type="protein sequence ID" value="MDH2006844.1"/>
    <property type="molecule type" value="Genomic_DNA"/>
</dbReference>
<evidence type="ECO:0000313" key="2">
    <source>
        <dbReference type="EMBL" id="MDH2006844.1"/>
    </source>
</evidence>
<evidence type="ECO:0000256" key="1">
    <source>
        <dbReference type="SAM" id="MobiDB-lite"/>
    </source>
</evidence>